<evidence type="ECO:0000259" key="3">
    <source>
        <dbReference type="SMART" id="SM00278"/>
    </source>
</evidence>
<dbReference type="GO" id="GO:0003677">
    <property type="term" value="F:DNA binding"/>
    <property type="evidence" value="ECO:0007669"/>
    <property type="project" value="InterPro"/>
</dbReference>
<proteinExistence type="predicted"/>
<feature type="compositionally biased region" description="Basic and acidic residues" evidence="1">
    <location>
        <begin position="11"/>
        <end position="27"/>
    </location>
</feature>
<feature type="region of interest" description="Disordered" evidence="1">
    <location>
        <begin position="161"/>
        <end position="223"/>
    </location>
</feature>
<feature type="region of interest" description="Disordered" evidence="1">
    <location>
        <begin position="1"/>
        <end position="87"/>
    </location>
</feature>
<dbReference type="InterPro" id="IPR010994">
    <property type="entry name" value="RuvA_2-like"/>
</dbReference>
<feature type="compositionally biased region" description="Low complexity" evidence="1">
    <location>
        <begin position="28"/>
        <end position="38"/>
    </location>
</feature>
<dbReference type="SUPFAM" id="SSF47781">
    <property type="entry name" value="RuvA domain 2-like"/>
    <property type="match status" value="1"/>
</dbReference>
<feature type="transmembrane region" description="Helical" evidence="2">
    <location>
        <begin position="122"/>
        <end position="146"/>
    </location>
</feature>
<dbReference type="Proteomes" id="UP000326060">
    <property type="component" value="Unassembled WGS sequence"/>
</dbReference>
<feature type="domain" description="Helix-hairpin-helix DNA-binding motif class 1" evidence="3">
    <location>
        <begin position="261"/>
        <end position="280"/>
    </location>
</feature>
<keyword evidence="2" id="KW-1133">Transmembrane helix</keyword>
<dbReference type="GO" id="GO:0015627">
    <property type="term" value="C:type II protein secretion system complex"/>
    <property type="evidence" value="ECO:0007669"/>
    <property type="project" value="TreeGrafter"/>
</dbReference>
<keyword evidence="2" id="KW-0812">Transmembrane</keyword>
<organism evidence="4 5">
    <name type="scientific">Bifidobacterium callitrichos</name>
    <dbReference type="NCBI Taxonomy" id="762209"/>
    <lineage>
        <taxon>Bacteria</taxon>
        <taxon>Bacillati</taxon>
        <taxon>Actinomycetota</taxon>
        <taxon>Actinomycetes</taxon>
        <taxon>Bifidobacteriales</taxon>
        <taxon>Bifidobacteriaceae</taxon>
        <taxon>Bifidobacterium</taxon>
    </lineage>
</organism>
<protein>
    <submittedName>
        <fullName evidence="4">Competence protein ComEA</fullName>
    </submittedName>
</protein>
<dbReference type="InterPro" id="IPR051675">
    <property type="entry name" value="Endo/Exo/Phosphatase_dom_1"/>
</dbReference>
<dbReference type="Gene3D" id="1.10.150.320">
    <property type="entry name" value="Photosystem II 12 kDa extrinsic protein"/>
    <property type="match status" value="1"/>
</dbReference>
<sequence length="283" mass="30204">MGVHFSSGPDADSRPHSRDPRDPRDLRGPSSRRAPSRPTMDSVPLPPRPAVSQSHPPAVQPVTTYTTSSPPSHSSHPSPDDDSTIRRSESLSLSRLTGVNGADTSVDEFERRARHGRPRLRFTATHALAAILIMTFVTCMSLTLLIQQSINYAAIDGARHTQEQTADPGASDADGDETDSNGQTGSDDADKTADDAETSTEAGDGTSEPQSAPTAPDPADPRLDLNTATLEQLDAIPGIGPVTAQKILDHRQRIGRFTSVDQLLDVSGIGAKTLEKIRPKVRV</sequence>
<dbReference type="EMBL" id="RZJP01000001">
    <property type="protein sequence ID" value="KAA8817366.1"/>
    <property type="molecule type" value="Genomic_DNA"/>
</dbReference>
<evidence type="ECO:0000313" key="4">
    <source>
        <dbReference type="EMBL" id="KAA8817366.1"/>
    </source>
</evidence>
<comment type="caution">
    <text evidence="4">The sequence shown here is derived from an EMBL/GenBank/DDBJ whole genome shotgun (WGS) entry which is preliminary data.</text>
</comment>
<dbReference type="SMART" id="SM00278">
    <property type="entry name" value="HhH1"/>
    <property type="match status" value="2"/>
</dbReference>
<dbReference type="PANTHER" id="PTHR21180:SF32">
    <property type="entry name" value="ENDONUCLEASE_EXONUCLEASE_PHOSPHATASE FAMILY DOMAIN-CONTAINING PROTEIN 1"/>
    <property type="match status" value="1"/>
</dbReference>
<feature type="compositionally biased region" description="Low complexity" evidence="1">
    <location>
        <begin position="66"/>
        <end position="77"/>
    </location>
</feature>
<feature type="domain" description="Helix-hairpin-helix DNA-binding motif class 1" evidence="3">
    <location>
        <begin position="231"/>
        <end position="250"/>
    </location>
</feature>
<dbReference type="Pfam" id="PF12836">
    <property type="entry name" value="HHH_3"/>
    <property type="match status" value="1"/>
</dbReference>
<dbReference type="GO" id="GO:0006281">
    <property type="term" value="P:DNA repair"/>
    <property type="evidence" value="ECO:0007669"/>
    <property type="project" value="InterPro"/>
</dbReference>
<dbReference type="GO" id="GO:0015628">
    <property type="term" value="P:protein secretion by the type II secretion system"/>
    <property type="evidence" value="ECO:0007669"/>
    <property type="project" value="TreeGrafter"/>
</dbReference>
<name>A0A5M9ZE49_9BIFI</name>
<evidence type="ECO:0000313" key="5">
    <source>
        <dbReference type="Proteomes" id="UP000326060"/>
    </source>
</evidence>
<dbReference type="InterPro" id="IPR004509">
    <property type="entry name" value="Competence_ComEA_HhH"/>
</dbReference>
<evidence type="ECO:0000256" key="2">
    <source>
        <dbReference type="SAM" id="Phobius"/>
    </source>
</evidence>
<reference evidence="4 5" key="1">
    <citation type="journal article" date="2019" name="Syst. Appl. Microbiol.">
        <title>Characterization of Bifidobacterium species in feaces of the Egyptian fruit bat: Description of B. vespertilionis sp. nov. and B. rousetti sp. nov.</title>
        <authorList>
            <person name="Modesto M."/>
            <person name="Satti M."/>
            <person name="Watanabe K."/>
            <person name="Puglisi E."/>
            <person name="Morelli L."/>
            <person name="Huang C.-H."/>
            <person name="Liou J.-S."/>
            <person name="Miyashita M."/>
            <person name="Tamura T."/>
            <person name="Saito S."/>
            <person name="Mori K."/>
            <person name="Huang L."/>
            <person name="Sciavilla P."/>
            <person name="Sandri C."/>
            <person name="Spiezio C."/>
            <person name="Vitali F."/>
            <person name="Cavalieri D."/>
            <person name="Perpetuini G."/>
            <person name="Tofalo R."/>
            <person name="Bonetti A."/>
            <person name="Arita M."/>
            <person name="Mattarelli P."/>
        </authorList>
    </citation>
    <scope>NUCLEOTIDE SEQUENCE [LARGE SCALE GENOMIC DNA]</scope>
    <source>
        <strain evidence="4 5">RST27</strain>
    </source>
</reference>
<dbReference type="InterPro" id="IPR003583">
    <property type="entry name" value="Hlx-hairpin-Hlx_DNA-bd_motif"/>
</dbReference>
<dbReference type="AlphaFoldDB" id="A0A5M9ZE49"/>
<evidence type="ECO:0000256" key="1">
    <source>
        <dbReference type="SAM" id="MobiDB-lite"/>
    </source>
</evidence>
<feature type="compositionally biased region" description="Polar residues" evidence="1">
    <location>
        <begin position="51"/>
        <end position="65"/>
    </location>
</feature>
<dbReference type="PANTHER" id="PTHR21180">
    <property type="entry name" value="ENDONUCLEASE/EXONUCLEASE/PHOSPHATASE FAMILY DOMAIN-CONTAINING PROTEIN 1"/>
    <property type="match status" value="1"/>
</dbReference>
<keyword evidence="2" id="KW-0472">Membrane</keyword>
<gene>
    <name evidence="4" type="ORF">EMB92_01975</name>
</gene>
<dbReference type="NCBIfam" id="TIGR00426">
    <property type="entry name" value="competence protein ComEA helix-hairpin-helix repeat region"/>
    <property type="match status" value="1"/>
</dbReference>
<accession>A0A5M9ZE49</accession>